<dbReference type="Pfam" id="PF01195">
    <property type="entry name" value="Pept_tRNA_hydro"/>
    <property type="match status" value="1"/>
</dbReference>
<organism evidence="8 9">
    <name type="scientific">Raphidocelis subcapitata</name>
    <dbReference type="NCBI Taxonomy" id="307507"/>
    <lineage>
        <taxon>Eukaryota</taxon>
        <taxon>Viridiplantae</taxon>
        <taxon>Chlorophyta</taxon>
        <taxon>core chlorophytes</taxon>
        <taxon>Chlorophyceae</taxon>
        <taxon>CS clade</taxon>
        <taxon>Sphaeropleales</taxon>
        <taxon>Selenastraceae</taxon>
        <taxon>Raphidocelis</taxon>
    </lineage>
</organism>
<dbReference type="FunCoup" id="A0A2V0NN07">
    <property type="interactions" value="939"/>
</dbReference>
<comment type="caution">
    <text evidence="8">The sequence shown here is derived from an EMBL/GenBank/DDBJ whole genome shotgun (WGS) entry which is preliminary data.</text>
</comment>
<dbReference type="PANTHER" id="PTHR17224:SF1">
    <property type="entry name" value="PEPTIDYL-TRNA HYDROLASE"/>
    <property type="match status" value="1"/>
</dbReference>
<dbReference type="InterPro" id="IPR036416">
    <property type="entry name" value="Pept_tRNA_hydro_sf"/>
</dbReference>
<proteinExistence type="inferred from homology"/>
<accession>A0A2V0NN07</accession>
<evidence type="ECO:0000313" key="8">
    <source>
        <dbReference type="EMBL" id="GBF88928.1"/>
    </source>
</evidence>
<keyword evidence="2" id="KW-0820">tRNA-binding</keyword>
<keyword evidence="9" id="KW-1185">Reference proteome</keyword>
<dbReference type="EC" id="3.1.1.29" evidence="1"/>
<feature type="region of interest" description="Disordered" evidence="7">
    <location>
        <begin position="1"/>
        <end position="23"/>
    </location>
</feature>
<dbReference type="STRING" id="307507.A0A2V0NN07"/>
<dbReference type="Proteomes" id="UP000247498">
    <property type="component" value="Unassembled WGS sequence"/>
</dbReference>
<evidence type="ECO:0000256" key="1">
    <source>
        <dbReference type="ARBA" id="ARBA00013260"/>
    </source>
</evidence>
<evidence type="ECO:0000256" key="2">
    <source>
        <dbReference type="ARBA" id="ARBA00022555"/>
    </source>
</evidence>
<dbReference type="FunFam" id="3.40.50.1470:FF:000001">
    <property type="entry name" value="Peptidyl-tRNA hydrolase"/>
    <property type="match status" value="1"/>
</dbReference>
<evidence type="ECO:0000313" key="9">
    <source>
        <dbReference type="Proteomes" id="UP000247498"/>
    </source>
</evidence>
<name>A0A2V0NN07_9CHLO</name>
<dbReference type="InParanoid" id="A0A2V0NN07"/>
<sequence length="295" mass="30352">MEAQQQQSGASPRSGGAAAVAAAGAAPPPAARAVVATAVAAAPAAAAASTSGAAAGAEAPRPYGRPPRRLLRTIAASLGAAGRHAGAAVKAPPSTGKQQQQAGADLDGPWLIVGLGNPGSRYDRTRHNIGFMVIDALASSEGIDMRKLEKSAAVGRGEVVGRKVLLAKPVTFMNNSGDAVAALARYYKVPLSRCLVVSDDLDQPHAAVRLRQRGGHGGHNGLRSIIDRFGGKSDFPRLKIGIGRPAGAMDVASYVLQEFRQGEMEGVDDAIRESIRIIHSVLTLGLDRALSGQRV</sequence>
<dbReference type="InterPro" id="IPR018171">
    <property type="entry name" value="Pept_tRNA_hydro_CS"/>
</dbReference>
<dbReference type="OrthoDB" id="1711136at2759"/>
<keyword evidence="3" id="KW-0378">Hydrolase</keyword>
<evidence type="ECO:0000256" key="5">
    <source>
        <dbReference type="ARBA" id="ARBA00038063"/>
    </source>
</evidence>
<dbReference type="Gene3D" id="3.40.50.1470">
    <property type="entry name" value="Peptidyl-tRNA hydrolase"/>
    <property type="match status" value="1"/>
</dbReference>
<protein>
    <recommendedName>
        <fullName evidence="1">peptidyl-tRNA hydrolase</fullName>
        <ecNumber evidence="1">3.1.1.29</ecNumber>
    </recommendedName>
</protein>
<dbReference type="NCBIfam" id="TIGR00447">
    <property type="entry name" value="pth"/>
    <property type="match status" value="1"/>
</dbReference>
<evidence type="ECO:0000256" key="3">
    <source>
        <dbReference type="ARBA" id="ARBA00022801"/>
    </source>
</evidence>
<dbReference type="PANTHER" id="PTHR17224">
    <property type="entry name" value="PEPTIDYL-TRNA HYDROLASE"/>
    <property type="match status" value="1"/>
</dbReference>
<dbReference type="HAMAP" id="MF_00083">
    <property type="entry name" value="Pept_tRNA_hydro_bact"/>
    <property type="match status" value="1"/>
</dbReference>
<dbReference type="SUPFAM" id="SSF53178">
    <property type="entry name" value="Peptidyl-tRNA hydrolase-like"/>
    <property type="match status" value="1"/>
</dbReference>
<gene>
    <name evidence="8" type="ORF">Rsub_01427</name>
</gene>
<reference evidence="8 9" key="1">
    <citation type="journal article" date="2018" name="Sci. Rep.">
        <title>Raphidocelis subcapitata (=Pseudokirchneriella subcapitata) provides an insight into genome evolution and environmental adaptations in the Sphaeropleales.</title>
        <authorList>
            <person name="Suzuki S."/>
            <person name="Yamaguchi H."/>
            <person name="Nakajima N."/>
            <person name="Kawachi M."/>
        </authorList>
    </citation>
    <scope>NUCLEOTIDE SEQUENCE [LARGE SCALE GENOMIC DNA]</scope>
    <source>
        <strain evidence="8 9">NIES-35</strain>
    </source>
</reference>
<dbReference type="InterPro" id="IPR001328">
    <property type="entry name" value="Pept_tRNA_hydro"/>
</dbReference>
<dbReference type="AlphaFoldDB" id="A0A2V0NN07"/>
<dbReference type="PROSITE" id="PS01195">
    <property type="entry name" value="PEPT_TRNA_HYDROL_1"/>
    <property type="match status" value="1"/>
</dbReference>
<evidence type="ECO:0000256" key="7">
    <source>
        <dbReference type="SAM" id="MobiDB-lite"/>
    </source>
</evidence>
<dbReference type="GO" id="GO:0000049">
    <property type="term" value="F:tRNA binding"/>
    <property type="evidence" value="ECO:0007669"/>
    <property type="project" value="UniProtKB-KW"/>
</dbReference>
<keyword evidence="4" id="KW-0694">RNA-binding</keyword>
<dbReference type="EMBL" id="BDRX01000007">
    <property type="protein sequence ID" value="GBF88928.1"/>
    <property type="molecule type" value="Genomic_DNA"/>
</dbReference>
<dbReference type="PROSITE" id="PS01196">
    <property type="entry name" value="PEPT_TRNA_HYDROL_2"/>
    <property type="match status" value="1"/>
</dbReference>
<evidence type="ECO:0000256" key="6">
    <source>
        <dbReference type="RuleBase" id="RU004320"/>
    </source>
</evidence>
<feature type="compositionally biased region" description="Low complexity" evidence="7">
    <location>
        <begin position="9"/>
        <end position="23"/>
    </location>
</feature>
<evidence type="ECO:0000256" key="4">
    <source>
        <dbReference type="ARBA" id="ARBA00022884"/>
    </source>
</evidence>
<dbReference type="GO" id="GO:0004045">
    <property type="term" value="F:peptidyl-tRNA hydrolase activity"/>
    <property type="evidence" value="ECO:0007669"/>
    <property type="project" value="UniProtKB-EC"/>
</dbReference>
<comment type="similarity">
    <text evidence="5 6">Belongs to the PTH family.</text>
</comment>
<dbReference type="CDD" id="cd00462">
    <property type="entry name" value="PTH"/>
    <property type="match status" value="1"/>
</dbReference>